<dbReference type="EMBL" id="MU394367">
    <property type="protein sequence ID" value="KAI6082617.1"/>
    <property type="molecule type" value="Genomic_DNA"/>
</dbReference>
<proteinExistence type="predicted"/>
<name>A0ACC0CQN6_9PEZI</name>
<comment type="caution">
    <text evidence="1">The sequence shown here is derived from an EMBL/GenBank/DDBJ whole genome shotgun (WGS) entry which is preliminary data.</text>
</comment>
<gene>
    <name evidence="1" type="ORF">F4821DRAFT_246693</name>
</gene>
<keyword evidence="2" id="KW-1185">Reference proteome</keyword>
<organism evidence="1 2">
    <name type="scientific">Hypoxylon rubiginosum</name>
    <dbReference type="NCBI Taxonomy" id="110542"/>
    <lineage>
        <taxon>Eukaryota</taxon>
        <taxon>Fungi</taxon>
        <taxon>Dikarya</taxon>
        <taxon>Ascomycota</taxon>
        <taxon>Pezizomycotina</taxon>
        <taxon>Sordariomycetes</taxon>
        <taxon>Xylariomycetidae</taxon>
        <taxon>Xylariales</taxon>
        <taxon>Hypoxylaceae</taxon>
        <taxon>Hypoxylon</taxon>
    </lineage>
</organism>
<dbReference type="Proteomes" id="UP001497680">
    <property type="component" value="Unassembled WGS sequence"/>
</dbReference>
<protein>
    <submittedName>
        <fullName evidence="1">NAD(P)-binding protein</fullName>
    </submittedName>
</protein>
<accession>A0ACC0CQN6</accession>
<reference evidence="1 2" key="1">
    <citation type="journal article" date="2022" name="New Phytol.">
        <title>Ecological generalism drives hyperdiversity of secondary metabolite gene clusters in xylarialean endophytes.</title>
        <authorList>
            <person name="Franco M.E.E."/>
            <person name="Wisecaver J.H."/>
            <person name="Arnold A.E."/>
            <person name="Ju Y.M."/>
            <person name="Slot J.C."/>
            <person name="Ahrendt S."/>
            <person name="Moore L.P."/>
            <person name="Eastman K.E."/>
            <person name="Scott K."/>
            <person name="Konkel Z."/>
            <person name="Mondo S.J."/>
            <person name="Kuo A."/>
            <person name="Hayes R.D."/>
            <person name="Haridas S."/>
            <person name="Andreopoulos B."/>
            <person name="Riley R."/>
            <person name="LaButti K."/>
            <person name="Pangilinan J."/>
            <person name="Lipzen A."/>
            <person name="Amirebrahimi M."/>
            <person name="Yan J."/>
            <person name="Adam C."/>
            <person name="Keymanesh K."/>
            <person name="Ng V."/>
            <person name="Louie K."/>
            <person name="Northen T."/>
            <person name="Drula E."/>
            <person name="Henrissat B."/>
            <person name="Hsieh H.M."/>
            <person name="Youens-Clark K."/>
            <person name="Lutzoni F."/>
            <person name="Miadlikowska J."/>
            <person name="Eastwood D.C."/>
            <person name="Hamelin R.C."/>
            <person name="Grigoriev I.V."/>
            <person name="U'Ren J.M."/>
        </authorList>
    </citation>
    <scope>NUCLEOTIDE SEQUENCE [LARGE SCALE GENOMIC DNA]</scope>
    <source>
        <strain evidence="1 2">ER1909</strain>
    </source>
</reference>
<evidence type="ECO:0000313" key="2">
    <source>
        <dbReference type="Proteomes" id="UP001497680"/>
    </source>
</evidence>
<evidence type="ECO:0000313" key="1">
    <source>
        <dbReference type="EMBL" id="KAI6082617.1"/>
    </source>
</evidence>
<sequence>MASTSKVALITGGAAGIGYAVAAMLATKGWLVNIVDIDQEKGVVAASIGATFYKADVRDYHSLRNAFDDTMKRHSRLDFVFANAGITDPRNFYEAQTSTLPPEPSLALLDINLKGAVTCTYLAQYYFRLCKQGSQLADFDPTLVIMSSIAGLEVYSPIPLYTAAKHGLVAFARAIATPFKESDGIRVSCICPGPVFTEKRKPSDADRLDMVPMETVCNVVSELISPGGGFGRCLRVLSTGISDV</sequence>